<evidence type="ECO:0000256" key="1">
    <source>
        <dbReference type="ARBA" id="ARBA00022741"/>
    </source>
</evidence>
<keyword evidence="1" id="KW-0547">Nucleotide-binding</keyword>
<dbReference type="Pfam" id="PF01656">
    <property type="entry name" value="CbiA"/>
    <property type="match status" value="1"/>
</dbReference>
<dbReference type="GO" id="GO:0009898">
    <property type="term" value="C:cytoplasmic side of plasma membrane"/>
    <property type="evidence" value="ECO:0007669"/>
    <property type="project" value="TreeGrafter"/>
</dbReference>
<dbReference type="GO" id="GO:0016887">
    <property type="term" value="F:ATP hydrolysis activity"/>
    <property type="evidence" value="ECO:0007669"/>
    <property type="project" value="TreeGrafter"/>
</dbReference>
<dbReference type="InterPro" id="IPR002586">
    <property type="entry name" value="CobQ/CobB/MinD/ParA_Nub-bd_dom"/>
</dbReference>
<accession>A0A2W4RM04</accession>
<evidence type="ECO:0000259" key="3">
    <source>
        <dbReference type="Pfam" id="PF01656"/>
    </source>
</evidence>
<feature type="domain" description="CobQ/CobB/MinD/ParA nucleotide binding" evidence="3">
    <location>
        <begin position="4"/>
        <end position="249"/>
    </location>
</feature>
<gene>
    <name evidence="4" type="ORF">DM484_02010</name>
</gene>
<dbReference type="EMBL" id="QJPH01000140">
    <property type="protein sequence ID" value="PZN84905.1"/>
    <property type="molecule type" value="Genomic_DNA"/>
</dbReference>
<comment type="caution">
    <text evidence="4">The sequence shown here is derived from an EMBL/GenBank/DDBJ whole genome shotgun (WGS) entry which is preliminary data.</text>
</comment>
<dbReference type="Proteomes" id="UP000249396">
    <property type="component" value="Unassembled WGS sequence"/>
</dbReference>
<dbReference type="GO" id="GO:0005829">
    <property type="term" value="C:cytosol"/>
    <property type="evidence" value="ECO:0007669"/>
    <property type="project" value="TreeGrafter"/>
</dbReference>
<dbReference type="GO" id="GO:0005524">
    <property type="term" value="F:ATP binding"/>
    <property type="evidence" value="ECO:0007669"/>
    <property type="project" value="UniProtKB-KW"/>
</dbReference>
<evidence type="ECO:0000313" key="5">
    <source>
        <dbReference type="Proteomes" id="UP000249396"/>
    </source>
</evidence>
<reference evidence="4 5" key="1">
    <citation type="journal article" date="2018" name="Aquat. Microb. Ecol.">
        <title>Gammaproteobacterial methanotrophs dominate.</title>
        <authorList>
            <person name="Rissanen A.J."/>
            <person name="Saarenheimo J."/>
            <person name="Tiirola M."/>
            <person name="Peura S."/>
            <person name="Aalto S.L."/>
            <person name="Karvinen A."/>
            <person name="Nykanen H."/>
        </authorList>
    </citation>
    <scope>NUCLEOTIDE SEQUENCE [LARGE SCALE GENOMIC DNA]</scope>
    <source>
        <strain evidence="4">AMbin10</strain>
    </source>
</reference>
<proteinExistence type="predicted"/>
<evidence type="ECO:0000313" key="4">
    <source>
        <dbReference type="EMBL" id="PZN84905.1"/>
    </source>
</evidence>
<dbReference type="PANTHER" id="PTHR43384">
    <property type="entry name" value="SEPTUM SITE-DETERMINING PROTEIN MIND HOMOLOG, CHLOROPLASTIC-RELATED"/>
    <property type="match status" value="1"/>
</dbReference>
<dbReference type="InterPro" id="IPR027417">
    <property type="entry name" value="P-loop_NTPase"/>
</dbReference>
<dbReference type="Gene3D" id="3.40.50.300">
    <property type="entry name" value="P-loop containing nucleotide triphosphate hydrolases"/>
    <property type="match status" value="1"/>
</dbReference>
<dbReference type="GO" id="GO:0051782">
    <property type="term" value="P:negative regulation of cell division"/>
    <property type="evidence" value="ECO:0007669"/>
    <property type="project" value="TreeGrafter"/>
</dbReference>
<organism evidence="4 5">
    <name type="scientific">Candidatus Methylumidiphilus alinenensis</name>
    <dbReference type="NCBI Taxonomy" id="2202197"/>
    <lineage>
        <taxon>Bacteria</taxon>
        <taxon>Pseudomonadati</taxon>
        <taxon>Pseudomonadota</taxon>
        <taxon>Gammaproteobacteria</taxon>
        <taxon>Methylococcales</taxon>
        <taxon>Candidatus Methylumidiphilus</taxon>
    </lineage>
</organism>
<dbReference type="NCBIfam" id="NF047398">
    <property type="entry name" value="AAA_KGGVGR"/>
    <property type="match status" value="1"/>
</dbReference>
<dbReference type="InterPro" id="IPR050625">
    <property type="entry name" value="ParA/MinD_ATPase"/>
</dbReference>
<dbReference type="SUPFAM" id="SSF52540">
    <property type="entry name" value="P-loop containing nucleoside triphosphate hydrolases"/>
    <property type="match status" value="1"/>
</dbReference>
<name>A0A2W4RM04_9GAMM</name>
<protein>
    <recommendedName>
        <fullName evidence="3">CobQ/CobB/MinD/ParA nucleotide binding domain-containing protein</fullName>
    </recommendedName>
</protein>
<keyword evidence="2" id="KW-0067">ATP-binding</keyword>
<dbReference type="PANTHER" id="PTHR43384:SF6">
    <property type="entry name" value="SEPTUM SITE-DETERMINING PROTEIN MIND HOMOLOG, CHLOROPLASTIC"/>
    <property type="match status" value="1"/>
</dbReference>
<evidence type="ECO:0000256" key="2">
    <source>
        <dbReference type="ARBA" id="ARBA00022840"/>
    </source>
</evidence>
<dbReference type="AlphaFoldDB" id="A0A2W4RM04"/>
<sequence length="989" mass="111573">MIVTFYSYKGGVGRTQLLANVAVGLANRGFNIIMVDMDLESPGLHTYFHPSEGSPSNRRLSDQDFFDQPGLIDVLTAHWEDGNSPPNILPLLVTVDHPNLLDKNKGRMRLFPPGRLDAGYARRVSAFPWERFYAEAHGYALMEYIRQTLLEGDGDHPRADLVLIDSRTGLTDIGSICTGQLPEVLVVLFALHVQGIEGAKQIAKAVYLYRRNQGDQARLRNVVLLPSRVEEDGSIEKRDDMIRYAETNLVGLGDLISDLDDRLPYDPRIAYEETIVVGSQTLPTKLSQAYERFIERLIEMTALGAGGFSGARVADEKRAVAPVQLFEAINHMGKAVDDLVSACQAIKNRDFHPLLQAIIDADRFARVGYEKVLATARLLSVEDDPGSEFEALPKALPQHVADWQPLVAKLREIGDQIGNAWIQCWEQQARQRLGAVGAQSEVDERIKVLLEVTRKELPTDLEQRLNEAEQSLRRDSLDQRLRESKLSEEDLGRVIPNEATRLQWIETQLTRLQEEGDPTEPSFEKRLWNALKLLASLLFRDQLNRPDQAHWGAYDLLCMLISPNNLRDLQCFEEIGSHLWLSEWRGFLAGDLPNDPEWPCGLEARTQLRRIAEQKPPSFGKLVGLVANAIGGEPHPPSVLFRLFEKRRDDPIVEKAILAMGTDPQIASRREILGIWLAINKPQRVGAVLAAFLRALAEDGYEAEAFFGACACFARFQDAREYNPTLWADLAVRFIALLVDKQCIPELNALLLEHDFVKLLAASHSGLGAMALLAGFSDRRVILDASVRHLLLTALLYGERRTSLPDTALAWLESVEKGQTCDTDAMTQVDNLEKKAREYLDITVYRSWDGAVYFEEAFKDYWEHMLELLYDDTGFPAQIFTICREKDAEDWIRKTFQDLKGQGKHATWPDKKAYRNLFNAYIEICKALEALVDARPGSMSIRHVKEQLAQKKAAYQDLLDWLVHEIQEHGLSSEKRIAQALGKQGEESQ</sequence>